<dbReference type="Proteomes" id="UP000754563">
    <property type="component" value="Unassembled WGS sequence"/>
</dbReference>
<dbReference type="AlphaFoldDB" id="A0A955RJZ5"/>
<gene>
    <name evidence="2" type="ORF">KC717_01710</name>
</gene>
<comment type="caution">
    <text evidence="2">The sequence shown here is derived from an EMBL/GenBank/DDBJ whole genome shotgun (WGS) entry which is preliminary data.</text>
</comment>
<evidence type="ECO:0000313" key="3">
    <source>
        <dbReference type="Proteomes" id="UP000754563"/>
    </source>
</evidence>
<accession>A0A955RJZ5</accession>
<name>A0A955RJZ5_9BACT</name>
<evidence type="ECO:0000313" key="2">
    <source>
        <dbReference type="EMBL" id="MCA9385344.1"/>
    </source>
</evidence>
<organism evidence="2 3">
    <name type="scientific">Candidatus Dojkabacteria bacterium</name>
    <dbReference type="NCBI Taxonomy" id="2099670"/>
    <lineage>
        <taxon>Bacteria</taxon>
        <taxon>Candidatus Dojkabacteria</taxon>
    </lineage>
</organism>
<protein>
    <submittedName>
        <fullName evidence="2">Uncharacterized protein</fullName>
    </submittedName>
</protein>
<keyword evidence="1" id="KW-0175">Coiled coil</keyword>
<evidence type="ECO:0000256" key="1">
    <source>
        <dbReference type="SAM" id="Coils"/>
    </source>
</evidence>
<reference evidence="2" key="1">
    <citation type="submission" date="2020-04" db="EMBL/GenBank/DDBJ databases">
        <authorList>
            <person name="Zhang T."/>
        </authorList>
    </citation>
    <scope>NUCLEOTIDE SEQUENCE</scope>
    <source>
        <strain evidence="2">HKST-UBA11</strain>
    </source>
</reference>
<feature type="coiled-coil region" evidence="1">
    <location>
        <begin position="4"/>
        <end position="58"/>
    </location>
</feature>
<proteinExistence type="predicted"/>
<reference evidence="2" key="2">
    <citation type="journal article" date="2021" name="Microbiome">
        <title>Successional dynamics and alternative stable states in a saline activated sludge microbial community over 9 years.</title>
        <authorList>
            <person name="Wang Y."/>
            <person name="Ye J."/>
            <person name="Ju F."/>
            <person name="Liu L."/>
            <person name="Boyd J.A."/>
            <person name="Deng Y."/>
            <person name="Parks D.H."/>
            <person name="Jiang X."/>
            <person name="Yin X."/>
            <person name="Woodcroft B.J."/>
            <person name="Tyson G.W."/>
            <person name="Hugenholtz P."/>
            <person name="Polz M.F."/>
            <person name="Zhang T."/>
        </authorList>
    </citation>
    <scope>NUCLEOTIDE SEQUENCE</scope>
    <source>
        <strain evidence="2">HKST-UBA11</strain>
    </source>
</reference>
<dbReference type="EMBL" id="JAGQLH010000014">
    <property type="protein sequence ID" value="MCA9385344.1"/>
    <property type="molecule type" value="Genomic_DNA"/>
</dbReference>
<sequence>MKNKEKINSTAKELQHRIDALEHDLKSEVSDSWFKSKNEEVKSKYNELLANIEEQKRKTDQFVGETKDDMKDSWEDMQIDMQKEYDKAKVEVQAFMSKHF</sequence>